<dbReference type="InterPro" id="IPR046862">
    <property type="entry name" value="Rhomboid_2"/>
</dbReference>
<gene>
    <name evidence="3" type="ORF">GCM10014713_28170</name>
</gene>
<evidence type="ECO:0000256" key="2">
    <source>
        <dbReference type="SAM" id="Phobius"/>
    </source>
</evidence>
<dbReference type="Proteomes" id="UP000619486">
    <property type="component" value="Unassembled WGS sequence"/>
</dbReference>
<dbReference type="RefSeq" id="WP_019889400.1">
    <property type="nucleotide sequence ID" value="NZ_BMQQ01000009.1"/>
</dbReference>
<feature type="transmembrane region" description="Helical" evidence="2">
    <location>
        <begin position="158"/>
        <end position="175"/>
    </location>
</feature>
<feature type="region of interest" description="Disordered" evidence="1">
    <location>
        <begin position="1"/>
        <end position="22"/>
    </location>
</feature>
<name>A0A918H4P7_9ACTN</name>
<feature type="compositionally biased region" description="Basic and acidic residues" evidence="1">
    <location>
        <begin position="229"/>
        <end position="239"/>
    </location>
</feature>
<feature type="region of interest" description="Disordered" evidence="1">
    <location>
        <begin position="225"/>
        <end position="250"/>
    </location>
</feature>
<evidence type="ECO:0000313" key="3">
    <source>
        <dbReference type="EMBL" id="GGT33019.1"/>
    </source>
</evidence>
<protein>
    <submittedName>
        <fullName evidence="3">Uncharacterized protein</fullName>
    </submittedName>
</protein>
<comment type="caution">
    <text evidence="3">The sequence shown here is derived from an EMBL/GenBank/DDBJ whole genome shotgun (WGS) entry which is preliminary data.</text>
</comment>
<accession>A0A918H4P7</accession>
<feature type="transmembrane region" description="Helical" evidence="2">
    <location>
        <begin position="82"/>
        <end position="111"/>
    </location>
</feature>
<dbReference type="Pfam" id="PF20401">
    <property type="entry name" value="Rhomboid_2"/>
    <property type="match status" value="1"/>
</dbReference>
<reference evidence="3" key="2">
    <citation type="submission" date="2020-09" db="EMBL/GenBank/DDBJ databases">
        <authorList>
            <person name="Sun Q."/>
            <person name="Ohkuma M."/>
        </authorList>
    </citation>
    <scope>NUCLEOTIDE SEQUENCE</scope>
    <source>
        <strain evidence="3">JCM 3172</strain>
    </source>
</reference>
<reference evidence="3" key="1">
    <citation type="journal article" date="2014" name="Int. J. Syst. Evol. Microbiol.">
        <title>Complete genome sequence of Corynebacterium casei LMG S-19264T (=DSM 44701T), isolated from a smear-ripened cheese.</title>
        <authorList>
            <consortium name="US DOE Joint Genome Institute (JGI-PGF)"/>
            <person name="Walter F."/>
            <person name="Albersmeier A."/>
            <person name="Kalinowski J."/>
            <person name="Ruckert C."/>
        </authorList>
    </citation>
    <scope>NUCLEOTIDE SEQUENCE</scope>
    <source>
        <strain evidence="3">JCM 3172</strain>
    </source>
</reference>
<dbReference type="EMBL" id="BMQQ01000009">
    <property type="protein sequence ID" value="GGT33019.1"/>
    <property type="molecule type" value="Genomic_DNA"/>
</dbReference>
<evidence type="ECO:0000256" key="1">
    <source>
        <dbReference type="SAM" id="MobiDB-lite"/>
    </source>
</evidence>
<feature type="transmembrane region" description="Helical" evidence="2">
    <location>
        <begin position="123"/>
        <end position="146"/>
    </location>
</feature>
<feature type="transmembrane region" description="Helical" evidence="2">
    <location>
        <begin position="36"/>
        <end position="55"/>
    </location>
</feature>
<organism evidence="3 4">
    <name type="scientific">Streptomyces purpureus</name>
    <dbReference type="NCBI Taxonomy" id="1951"/>
    <lineage>
        <taxon>Bacteria</taxon>
        <taxon>Bacillati</taxon>
        <taxon>Actinomycetota</taxon>
        <taxon>Actinomycetes</taxon>
        <taxon>Kitasatosporales</taxon>
        <taxon>Streptomycetaceae</taxon>
        <taxon>Streptomyces</taxon>
    </lineage>
</organism>
<feature type="compositionally biased region" description="Basic residues" evidence="1">
    <location>
        <begin position="240"/>
        <end position="250"/>
    </location>
</feature>
<keyword evidence="4" id="KW-1185">Reference proteome</keyword>
<sequence length="250" mass="26102">MRRRRTPPDPSGPAGLLDALPQRPAPPAGTVMRGRVPVPFTFAYGGVLLATSLYAEFGDPGTVAALLEGSSTDAAHLARTPLLVLVASALWIAGGLASPYALGFVVVLAALERRVGAVRTAAVFGAGHVVATLATEVPVGISVWAGQLPVSSLHRLDYGISFGLLACTGALALLLRAPLRAALLAGVSLMLLADLRAYEDPVSDWGHLLAFVTGLMCWSVVRPGAGRRTPAEGRRDAPRRPRRRPGGRAR</sequence>
<keyword evidence="2" id="KW-0472">Membrane</keyword>
<proteinExistence type="predicted"/>
<evidence type="ECO:0000313" key="4">
    <source>
        <dbReference type="Proteomes" id="UP000619486"/>
    </source>
</evidence>
<keyword evidence="2" id="KW-0812">Transmembrane</keyword>
<dbReference type="AlphaFoldDB" id="A0A918H4P7"/>
<keyword evidence="2" id="KW-1133">Transmembrane helix</keyword>